<comment type="caution">
    <text evidence="2">The sequence shown here is derived from an EMBL/GenBank/DDBJ whole genome shotgun (WGS) entry which is preliminary data.</text>
</comment>
<dbReference type="Pfam" id="PF07963">
    <property type="entry name" value="N_methyl"/>
    <property type="match status" value="1"/>
</dbReference>
<dbReference type="NCBIfam" id="TIGR02532">
    <property type="entry name" value="IV_pilin_GFxxxE"/>
    <property type="match status" value="1"/>
</dbReference>
<accession>A0ABX1NWM9</accession>
<dbReference type="InterPro" id="IPR012902">
    <property type="entry name" value="N_methyl_site"/>
</dbReference>
<keyword evidence="3" id="KW-1185">Reference proteome</keyword>
<protein>
    <submittedName>
        <fullName evidence="2">Prepilin-type N-terminal cleavage/methylation domain-containing protein</fullName>
    </submittedName>
</protein>
<proteinExistence type="predicted"/>
<gene>
    <name evidence="2" type="ORF">GPA24_11615</name>
</gene>
<dbReference type="PROSITE" id="PS00409">
    <property type="entry name" value="PROKAR_NTER_METHYL"/>
    <property type="match status" value="1"/>
</dbReference>
<organism evidence="2 3">
    <name type="scientific">Aromatoleum bremense</name>
    <dbReference type="NCBI Taxonomy" id="76115"/>
    <lineage>
        <taxon>Bacteria</taxon>
        <taxon>Pseudomonadati</taxon>
        <taxon>Pseudomonadota</taxon>
        <taxon>Betaproteobacteria</taxon>
        <taxon>Rhodocyclales</taxon>
        <taxon>Rhodocyclaceae</taxon>
        <taxon>Aromatoleum</taxon>
    </lineage>
</organism>
<sequence>MKRQRAARGFTLVEIIIALSLLSLVMLALVAALRTFGESGSRLEARSERTDDMRLVSGFLRQIVGEASVAHRRKLDDGTEVPDFLGEPQALEWLAPMPARHGVGGLHWLRLSVRSEEEGFDLVLQLVPFVPPPQAFAADPDARPDWVTEPARILVRRLDSFSVAYQRLGRSDWQDNWSDAAVLPGRVAFKLRIGGASWPDLIVPVLAAEPGLDVNTTAMDRAQ</sequence>
<dbReference type="Proteomes" id="UP000633943">
    <property type="component" value="Unassembled WGS sequence"/>
</dbReference>
<dbReference type="EMBL" id="WTVP01000029">
    <property type="protein sequence ID" value="NMG16181.1"/>
    <property type="molecule type" value="Genomic_DNA"/>
</dbReference>
<evidence type="ECO:0000256" key="1">
    <source>
        <dbReference type="SAM" id="Phobius"/>
    </source>
</evidence>
<keyword evidence="1" id="KW-1133">Transmembrane helix</keyword>
<keyword evidence="1" id="KW-0472">Membrane</keyword>
<evidence type="ECO:0000313" key="2">
    <source>
        <dbReference type="EMBL" id="NMG16181.1"/>
    </source>
</evidence>
<feature type="transmembrane region" description="Helical" evidence="1">
    <location>
        <begin position="12"/>
        <end position="33"/>
    </location>
</feature>
<keyword evidence="1" id="KW-0812">Transmembrane</keyword>
<reference evidence="2 3" key="1">
    <citation type="submission" date="2019-12" db="EMBL/GenBank/DDBJ databases">
        <title>Comparative genomics gives insights into the taxonomy of the Azoarcus-Aromatoleum group and reveals separate origins of nif in the plant-associated Azoarcus and non-plant-associated Aromatoleum sub-groups.</title>
        <authorList>
            <person name="Lafos M."/>
            <person name="Maluk M."/>
            <person name="Batista M."/>
            <person name="Junghare M."/>
            <person name="Carmona M."/>
            <person name="Faoro H."/>
            <person name="Cruz L.M."/>
            <person name="Battistoni F."/>
            <person name="De Souza E."/>
            <person name="Pedrosa F."/>
            <person name="Chen W.-M."/>
            <person name="Poole P.S."/>
            <person name="Dixon R.A."/>
            <person name="James E.K."/>
        </authorList>
    </citation>
    <scope>NUCLEOTIDE SEQUENCE [LARGE SCALE GENOMIC DNA]</scope>
    <source>
        <strain evidence="2 3">PbN1</strain>
    </source>
</reference>
<dbReference type="RefSeq" id="WP_169202776.1">
    <property type="nucleotide sequence ID" value="NZ_CP059467.1"/>
</dbReference>
<evidence type="ECO:0000313" key="3">
    <source>
        <dbReference type="Proteomes" id="UP000633943"/>
    </source>
</evidence>
<name>A0ABX1NWM9_9RHOO</name>